<comment type="caution">
    <text evidence="1">The sequence shown here is derived from an EMBL/GenBank/DDBJ whole genome shotgun (WGS) entry which is preliminary data.</text>
</comment>
<sequence>MGTLGEFNLTVVREHNGIANVPFPVELVHDSMIELASVTLSCAMYAVVLQAAVNWNAAFTIPPPVGLGENGFVEVTFQILRDGQVIYQVAQTIRQKDFELGEQGQTNITYEVAPLLHLDPPSLSCMGGMVTYTLRATDIALFTQTGVFTEGTPSVRAAVGAATFIAQEVGYTRDELETKGVEPVVVDEGIATLPVTIPFPTPLMAGDTVELARIKVEPAQGKNSILLMAVVNWGLRVTSNGVLATLTTGGSAHVAFELVRNGEVIYRVTQTSIQAYSNKAIGPIENVMFEIADLSVLDIPSRRKHQGVSTYILRAINIDVIDPVLTSGGPAFSTASVGPVTLVAEELGAKKMKRRRHHGSVYQSKKGRK</sequence>
<gene>
    <name evidence="1" type="ORF">SDC9_13767</name>
</gene>
<dbReference type="EMBL" id="VSSQ01000040">
    <property type="protein sequence ID" value="MPL68054.1"/>
    <property type="molecule type" value="Genomic_DNA"/>
</dbReference>
<dbReference type="AlphaFoldDB" id="A0A644TME7"/>
<evidence type="ECO:0000313" key="1">
    <source>
        <dbReference type="EMBL" id="MPL68054.1"/>
    </source>
</evidence>
<reference evidence="1" key="1">
    <citation type="submission" date="2019-08" db="EMBL/GenBank/DDBJ databases">
        <authorList>
            <person name="Kucharzyk K."/>
            <person name="Murdoch R.W."/>
            <person name="Higgins S."/>
            <person name="Loffler F."/>
        </authorList>
    </citation>
    <scope>NUCLEOTIDE SEQUENCE</scope>
</reference>
<accession>A0A644TME7</accession>
<name>A0A644TME7_9ZZZZ</name>
<organism evidence="1">
    <name type="scientific">bioreactor metagenome</name>
    <dbReference type="NCBI Taxonomy" id="1076179"/>
    <lineage>
        <taxon>unclassified sequences</taxon>
        <taxon>metagenomes</taxon>
        <taxon>ecological metagenomes</taxon>
    </lineage>
</organism>
<protein>
    <submittedName>
        <fullName evidence="1">Uncharacterized protein</fullName>
    </submittedName>
</protein>
<proteinExistence type="predicted"/>